<gene>
    <name evidence="8 12" type="primary">pal</name>
    <name evidence="12" type="ORF">JI746_14045</name>
</gene>
<dbReference type="RefSeq" id="WP_201690277.1">
    <property type="nucleotide sequence ID" value="NZ_JAEQND010000007.1"/>
</dbReference>
<comment type="caution">
    <text evidence="12">The sequence shown here is derived from an EMBL/GenBank/DDBJ whole genome shotgun (WGS) entry which is preliminary data.</text>
</comment>
<feature type="signal peptide" evidence="10">
    <location>
        <begin position="1"/>
        <end position="26"/>
    </location>
</feature>
<name>A0ABS1JPQ1_9BURK</name>
<dbReference type="Gene3D" id="3.30.1330.60">
    <property type="entry name" value="OmpA-like domain"/>
    <property type="match status" value="1"/>
</dbReference>
<evidence type="ECO:0000256" key="4">
    <source>
        <dbReference type="ARBA" id="ARBA00023139"/>
    </source>
</evidence>
<evidence type="ECO:0000256" key="9">
    <source>
        <dbReference type="SAM" id="MobiDB-lite"/>
    </source>
</evidence>
<feature type="chain" id="PRO_5045992922" description="Peptidoglycan-associated lipoprotein" evidence="10">
    <location>
        <begin position="27"/>
        <end position="182"/>
    </location>
</feature>
<keyword evidence="5 8" id="KW-0998">Cell outer membrane</keyword>
<dbReference type="HAMAP" id="MF_02204">
    <property type="entry name" value="Pal"/>
    <property type="match status" value="1"/>
</dbReference>
<keyword evidence="7 8" id="KW-0131">Cell cycle</keyword>
<accession>A0ABS1JPQ1</accession>
<keyword evidence="3 8" id="KW-0472">Membrane</keyword>
<proteinExistence type="inferred from homology"/>
<dbReference type="Pfam" id="PF00691">
    <property type="entry name" value="OmpA"/>
    <property type="match status" value="1"/>
</dbReference>
<evidence type="ECO:0000256" key="6">
    <source>
        <dbReference type="ARBA" id="ARBA00023288"/>
    </source>
</evidence>
<protein>
    <recommendedName>
        <fullName evidence="8">Peptidoglycan-associated lipoprotein</fullName>
        <shortName evidence="8">PAL</shortName>
    </recommendedName>
</protein>
<comment type="subcellular location">
    <subcellularLocation>
        <location evidence="8">Cell outer membrane</location>
        <topology evidence="8">Lipid-anchor</topology>
    </subcellularLocation>
</comment>
<reference evidence="12 13" key="1">
    <citation type="journal article" date="2017" name="Int. J. Syst. Evol. Microbiol.">
        <title>Ramlibacter alkalitolerans sp. nov., alkali-tolerant bacterium isolated from soil of ginseng.</title>
        <authorList>
            <person name="Lee D.H."/>
            <person name="Cha C.J."/>
        </authorList>
    </citation>
    <scope>NUCLEOTIDE SEQUENCE [LARGE SCALE GENOMIC DNA]</scope>
    <source>
        <strain evidence="12 13">KACC 19305</strain>
    </source>
</reference>
<dbReference type="PANTHER" id="PTHR30329">
    <property type="entry name" value="STATOR ELEMENT OF FLAGELLAR MOTOR COMPLEX"/>
    <property type="match status" value="1"/>
</dbReference>
<dbReference type="PROSITE" id="PS51123">
    <property type="entry name" value="OMPA_2"/>
    <property type="match status" value="1"/>
</dbReference>
<evidence type="ECO:0000256" key="7">
    <source>
        <dbReference type="ARBA" id="ARBA00023306"/>
    </source>
</evidence>
<dbReference type="InterPro" id="IPR039001">
    <property type="entry name" value="Pal"/>
</dbReference>
<keyword evidence="6 8" id="KW-0449">Lipoprotein</keyword>
<dbReference type="PRINTS" id="PR01021">
    <property type="entry name" value="OMPADOMAIN"/>
</dbReference>
<comment type="similarity">
    <text evidence="8">Belongs to the Pal lipoprotein family.</text>
</comment>
<evidence type="ECO:0000313" key="12">
    <source>
        <dbReference type="EMBL" id="MBL0426232.1"/>
    </source>
</evidence>
<comment type="subunit">
    <text evidence="8">The Tol-Pal system is composed of five core proteins: the inner membrane proteins TolA, TolQ and TolR, the periplasmic protein TolB and the outer membrane protein Pal. They form a network linking the inner and outer membranes and the peptidoglycan layer.</text>
</comment>
<keyword evidence="1 8" id="KW-0132">Cell division</keyword>
<sequence length="182" mass="19642">MNPIRSCLPILLTAVLAACSTPPKPAESTVPEVAVRPTPPVATVRPAAPASTSPAPQAAARPEYLDPNSPLARQRTIFFGYDDFGLGPEDQAIVQLQGAYLARHPEVAVRLEGNADERGSPEYNLALGNKRAEAVQRALRLLGVKDTQVEAISWGEEKPRASGHDEAAWAQNRRVDFVYPAR</sequence>
<keyword evidence="13" id="KW-1185">Reference proteome</keyword>
<dbReference type="Proteomes" id="UP000622707">
    <property type="component" value="Unassembled WGS sequence"/>
</dbReference>
<evidence type="ECO:0000259" key="11">
    <source>
        <dbReference type="PROSITE" id="PS51123"/>
    </source>
</evidence>
<dbReference type="InterPro" id="IPR014169">
    <property type="entry name" value="Pal_lipo_C"/>
</dbReference>
<comment type="function">
    <text evidence="8">Part of the Tol-Pal system, which plays a role in outer membrane invagination during cell division and is important for maintaining outer membrane integrity.</text>
</comment>
<dbReference type="InterPro" id="IPR036737">
    <property type="entry name" value="OmpA-like_sf"/>
</dbReference>
<dbReference type="EMBL" id="JAEQND010000007">
    <property type="protein sequence ID" value="MBL0426232.1"/>
    <property type="molecule type" value="Genomic_DNA"/>
</dbReference>
<evidence type="ECO:0000256" key="5">
    <source>
        <dbReference type="ARBA" id="ARBA00023237"/>
    </source>
</evidence>
<feature type="region of interest" description="Disordered" evidence="9">
    <location>
        <begin position="41"/>
        <end position="68"/>
    </location>
</feature>
<dbReference type="InterPro" id="IPR006665">
    <property type="entry name" value="OmpA-like"/>
</dbReference>
<keyword evidence="4 8" id="KW-0564">Palmitate</keyword>
<evidence type="ECO:0000313" key="13">
    <source>
        <dbReference type="Proteomes" id="UP000622707"/>
    </source>
</evidence>
<dbReference type="SUPFAM" id="SSF103088">
    <property type="entry name" value="OmpA-like"/>
    <property type="match status" value="1"/>
</dbReference>
<dbReference type="InterPro" id="IPR050330">
    <property type="entry name" value="Bact_OuterMem_StrucFunc"/>
</dbReference>
<dbReference type="PROSITE" id="PS51257">
    <property type="entry name" value="PROKAR_LIPOPROTEIN"/>
    <property type="match status" value="1"/>
</dbReference>
<dbReference type="PANTHER" id="PTHR30329:SF21">
    <property type="entry name" value="LIPOPROTEIN YIAD-RELATED"/>
    <property type="match status" value="1"/>
</dbReference>
<evidence type="ECO:0000256" key="10">
    <source>
        <dbReference type="SAM" id="SignalP"/>
    </source>
</evidence>
<evidence type="ECO:0000256" key="3">
    <source>
        <dbReference type="ARBA" id="ARBA00023136"/>
    </source>
</evidence>
<feature type="compositionally biased region" description="Low complexity" evidence="9">
    <location>
        <begin position="41"/>
        <end position="62"/>
    </location>
</feature>
<feature type="domain" description="OmpA-like" evidence="11">
    <location>
        <begin position="66"/>
        <end position="182"/>
    </location>
</feature>
<evidence type="ECO:0000256" key="8">
    <source>
        <dbReference type="HAMAP-Rule" id="MF_02204"/>
    </source>
</evidence>
<evidence type="ECO:0000256" key="1">
    <source>
        <dbReference type="ARBA" id="ARBA00022618"/>
    </source>
</evidence>
<dbReference type="CDD" id="cd07185">
    <property type="entry name" value="OmpA_C-like"/>
    <property type="match status" value="1"/>
</dbReference>
<keyword evidence="2 8" id="KW-0732">Signal</keyword>
<dbReference type="InterPro" id="IPR006664">
    <property type="entry name" value="OMP_bac"/>
</dbReference>
<evidence type="ECO:0000256" key="2">
    <source>
        <dbReference type="ARBA" id="ARBA00022729"/>
    </source>
</evidence>
<dbReference type="NCBIfam" id="TIGR02802">
    <property type="entry name" value="Pal_lipo"/>
    <property type="match status" value="1"/>
</dbReference>
<organism evidence="12 13">
    <name type="scientific">Ramlibacter alkalitolerans</name>
    <dbReference type="NCBI Taxonomy" id="2039631"/>
    <lineage>
        <taxon>Bacteria</taxon>
        <taxon>Pseudomonadati</taxon>
        <taxon>Pseudomonadota</taxon>
        <taxon>Betaproteobacteria</taxon>
        <taxon>Burkholderiales</taxon>
        <taxon>Comamonadaceae</taxon>
        <taxon>Ramlibacter</taxon>
    </lineage>
</organism>